<evidence type="ECO:0000313" key="4">
    <source>
        <dbReference type="EMBL" id="QIS05612.1"/>
    </source>
</evidence>
<dbReference type="SUPFAM" id="SSF56645">
    <property type="entry name" value="Acyl-CoA dehydrogenase NM domain-like"/>
    <property type="match status" value="1"/>
</dbReference>
<dbReference type="InterPro" id="IPR006091">
    <property type="entry name" value="Acyl-CoA_Oxase/DH_mid-dom"/>
</dbReference>
<dbReference type="EMBL" id="CP046171">
    <property type="protein sequence ID" value="QIS05612.1"/>
    <property type="molecule type" value="Genomic_DNA"/>
</dbReference>
<evidence type="ECO:0000259" key="2">
    <source>
        <dbReference type="Pfam" id="PF02770"/>
    </source>
</evidence>
<keyword evidence="1" id="KW-1133">Transmembrane helix</keyword>
<name>A0A6G9XXF0_NOCBR</name>
<feature type="domain" description="Acyl-CoA dehydrogenase/oxidase N-terminal" evidence="3">
    <location>
        <begin position="43"/>
        <end position="123"/>
    </location>
</feature>
<dbReference type="GO" id="GO:0003995">
    <property type="term" value="F:acyl-CoA dehydrogenase activity"/>
    <property type="evidence" value="ECO:0007669"/>
    <property type="project" value="TreeGrafter"/>
</dbReference>
<dbReference type="PANTHER" id="PTHR43884:SF19">
    <property type="entry name" value="ACYL-COA DEHYDROGENASE FADE4-RELATED"/>
    <property type="match status" value="1"/>
</dbReference>
<dbReference type="InterPro" id="IPR037069">
    <property type="entry name" value="AcylCoA_DH/ox_N_sf"/>
</dbReference>
<dbReference type="Gene3D" id="1.10.540.10">
    <property type="entry name" value="Acyl-CoA dehydrogenase/oxidase, N-terminal domain"/>
    <property type="match status" value="1"/>
</dbReference>
<evidence type="ECO:0000259" key="3">
    <source>
        <dbReference type="Pfam" id="PF02771"/>
    </source>
</evidence>
<evidence type="ECO:0000256" key="1">
    <source>
        <dbReference type="SAM" id="Phobius"/>
    </source>
</evidence>
<evidence type="ECO:0008006" key="6">
    <source>
        <dbReference type="Google" id="ProtNLM"/>
    </source>
</evidence>
<dbReference type="Gene3D" id="2.40.110.10">
    <property type="entry name" value="Butyryl-CoA Dehydrogenase, subunit A, domain 2"/>
    <property type="match status" value="1"/>
</dbReference>
<keyword evidence="1" id="KW-0472">Membrane</keyword>
<dbReference type="Pfam" id="PF02770">
    <property type="entry name" value="Acyl-CoA_dh_M"/>
    <property type="match status" value="1"/>
</dbReference>
<sequence>MYRSKLSAAHLLAAELDTVLGDPEVPGSPFSFRDTVLADNRLELPPGARQLLVEWGFHHLLVPQRIGGRLRDFDELFLASRTVAQRNMAAAVMFGSSFLAALPIWLWGTTAQQQRLADGLLDGASACFALSEEEHGSDLRATETTLTSFDSGWSVTGRKWPVGNAGRARFCTAFARSGKAEFSLVLIDLAGLAARAVEVDAPIRHRRRKQTGDHAQRVCRVA</sequence>
<dbReference type="GO" id="GO:0005886">
    <property type="term" value="C:plasma membrane"/>
    <property type="evidence" value="ECO:0007669"/>
    <property type="project" value="TreeGrafter"/>
</dbReference>
<proteinExistence type="predicted"/>
<dbReference type="InterPro" id="IPR013786">
    <property type="entry name" value="AcylCoA_DH/ox_N"/>
</dbReference>
<evidence type="ECO:0000313" key="5">
    <source>
        <dbReference type="Proteomes" id="UP000501705"/>
    </source>
</evidence>
<reference evidence="4 5" key="1">
    <citation type="journal article" date="2019" name="ACS Chem. Biol.">
        <title>Identification and Mobilization of a Cryptic Antibiotic Biosynthesis Gene Locus from a Human-Pathogenic Nocardia Isolate.</title>
        <authorList>
            <person name="Herisse M."/>
            <person name="Ishida K."/>
            <person name="Porter J.L."/>
            <person name="Howden B."/>
            <person name="Hertweck C."/>
            <person name="Stinear T.P."/>
            <person name="Pidot S.J."/>
        </authorList>
    </citation>
    <scope>NUCLEOTIDE SEQUENCE [LARGE SCALE GENOMIC DNA]</scope>
    <source>
        <strain evidence="4 5">AUSMDU00024985</strain>
    </source>
</reference>
<organism evidence="4 5">
    <name type="scientific">Nocardia brasiliensis</name>
    <dbReference type="NCBI Taxonomy" id="37326"/>
    <lineage>
        <taxon>Bacteria</taxon>
        <taxon>Bacillati</taxon>
        <taxon>Actinomycetota</taxon>
        <taxon>Actinomycetes</taxon>
        <taxon>Mycobacteriales</taxon>
        <taxon>Nocardiaceae</taxon>
        <taxon>Nocardia</taxon>
    </lineage>
</organism>
<protein>
    <recommendedName>
        <fullName evidence="6">Acyl-CoA dehydrogenase/oxidase N-terminal domain-containing protein</fullName>
    </recommendedName>
</protein>
<feature type="transmembrane region" description="Helical" evidence="1">
    <location>
        <begin position="88"/>
        <end position="107"/>
    </location>
</feature>
<dbReference type="Proteomes" id="UP000501705">
    <property type="component" value="Chromosome"/>
</dbReference>
<dbReference type="GO" id="GO:0050660">
    <property type="term" value="F:flavin adenine dinucleotide binding"/>
    <property type="evidence" value="ECO:0007669"/>
    <property type="project" value="InterPro"/>
</dbReference>
<dbReference type="Pfam" id="PF02771">
    <property type="entry name" value="Acyl-CoA_dh_N"/>
    <property type="match status" value="1"/>
</dbReference>
<dbReference type="InterPro" id="IPR046373">
    <property type="entry name" value="Acyl-CoA_Oxase/DH_mid-dom_sf"/>
</dbReference>
<feature type="domain" description="Acyl-CoA oxidase/dehydrogenase middle" evidence="2">
    <location>
        <begin position="127"/>
        <end position="197"/>
    </location>
</feature>
<keyword evidence="1" id="KW-0812">Transmembrane</keyword>
<accession>A0A6G9XXF0</accession>
<gene>
    <name evidence="4" type="ORF">F5X71_27820</name>
</gene>
<dbReference type="AlphaFoldDB" id="A0A6G9XXF0"/>
<dbReference type="InterPro" id="IPR009100">
    <property type="entry name" value="AcylCoA_DH/oxidase_NM_dom_sf"/>
</dbReference>
<dbReference type="PANTHER" id="PTHR43884">
    <property type="entry name" value="ACYL-COA DEHYDROGENASE"/>
    <property type="match status" value="1"/>
</dbReference>
<dbReference type="RefSeq" id="WP_167464682.1">
    <property type="nucleotide sequence ID" value="NZ_CP046171.1"/>
</dbReference>